<organism evidence="2 3">
    <name type="scientific">Nocardia panacis</name>
    <dbReference type="NCBI Taxonomy" id="2340916"/>
    <lineage>
        <taxon>Bacteria</taxon>
        <taxon>Bacillati</taxon>
        <taxon>Actinomycetota</taxon>
        <taxon>Actinomycetes</taxon>
        <taxon>Mycobacteriales</taxon>
        <taxon>Nocardiaceae</taxon>
        <taxon>Nocardia</taxon>
    </lineage>
</organism>
<dbReference type="AlphaFoldDB" id="A0A3A4K7C6"/>
<dbReference type="NCBIfam" id="TIGR03930">
    <property type="entry name" value="WXG100_ESAT6"/>
    <property type="match status" value="1"/>
</dbReference>
<evidence type="ECO:0000313" key="2">
    <source>
        <dbReference type="EMBL" id="RJO70617.1"/>
    </source>
</evidence>
<gene>
    <name evidence="2" type="ORF">D5S18_25685</name>
</gene>
<proteinExistence type="inferred from homology"/>
<evidence type="ECO:0000313" key="3">
    <source>
        <dbReference type="Proteomes" id="UP000266677"/>
    </source>
</evidence>
<dbReference type="Proteomes" id="UP000266677">
    <property type="component" value="Unassembled WGS sequence"/>
</dbReference>
<comment type="similarity">
    <text evidence="1">Belongs to the WXG100 family.</text>
</comment>
<name>A0A3A4K7C6_9NOCA</name>
<dbReference type="InterPro" id="IPR036689">
    <property type="entry name" value="ESAT-6-like_sf"/>
</dbReference>
<sequence length="109" mass="11779">MADRVDVSPAELQSAADGLDRLAQDLADAVDRHMRAVRTFLGSDWQGTAADSHESPWTDWEDGARRVISSFVSDAANLRTAAGGYRTSDDTSAQAIVQKGFSLNLPDVR</sequence>
<dbReference type="RefSeq" id="WP_120043674.1">
    <property type="nucleotide sequence ID" value="NZ_QZFU01000036.1"/>
</dbReference>
<comment type="caution">
    <text evidence="2">The sequence shown here is derived from an EMBL/GenBank/DDBJ whole genome shotgun (WGS) entry which is preliminary data.</text>
</comment>
<dbReference type="InterPro" id="IPR010310">
    <property type="entry name" value="T7SS_ESAT-6-like"/>
</dbReference>
<dbReference type="SUPFAM" id="SSF140453">
    <property type="entry name" value="EsxAB dimer-like"/>
    <property type="match status" value="1"/>
</dbReference>
<protein>
    <recommendedName>
        <fullName evidence="1">ESAT-6-like protein</fullName>
    </recommendedName>
</protein>
<dbReference type="EMBL" id="QZFU01000036">
    <property type="protein sequence ID" value="RJO70617.1"/>
    <property type="molecule type" value="Genomic_DNA"/>
</dbReference>
<dbReference type="Pfam" id="PF06013">
    <property type="entry name" value="WXG100"/>
    <property type="match status" value="1"/>
</dbReference>
<dbReference type="Gene3D" id="1.10.287.1060">
    <property type="entry name" value="ESAT-6-like"/>
    <property type="match status" value="1"/>
</dbReference>
<accession>A0A3A4K7C6</accession>
<dbReference type="OrthoDB" id="4552948at2"/>
<keyword evidence="3" id="KW-1185">Reference proteome</keyword>
<reference evidence="2 3" key="1">
    <citation type="submission" date="2018-09" db="EMBL/GenBank/DDBJ databases">
        <title>YIM PH21274 draft genome.</title>
        <authorList>
            <person name="Miao C."/>
        </authorList>
    </citation>
    <scope>NUCLEOTIDE SEQUENCE [LARGE SCALE GENOMIC DNA]</scope>
    <source>
        <strain evidence="2 3">YIM PH 21724</strain>
    </source>
</reference>
<evidence type="ECO:0000256" key="1">
    <source>
        <dbReference type="RuleBase" id="RU362001"/>
    </source>
</evidence>